<dbReference type="RefSeq" id="WP_151178832.1">
    <property type="nucleotide sequence ID" value="NZ_CP042906.1"/>
</dbReference>
<name>A0A5J6MPX1_9PROT</name>
<dbReference type="OrthoDB" id="9797060at2"/>
<dbReference type="Gene3D" id="3.30.70.100">
    <property type="match status" value="1"/>
</dbReference>
<dbReference type="PANTHER" id="PTHR37811:SF2">
    <property type="entry name" value="ABM DOMAIN-CONTAINING PROTEIN"/>
    <property type="match status" value="1"/>
</dbReference>
<sequence>MLAVIFEVCPKAGHWDDYLGYARLLKPELEGIDGFIENERFASKRREGWLVSLSTWRDEKALVRWRTHALHHDVQMKGRTEVFRDYHLRVGEITADTRLPAGAGLEQQRYDETAVGSAKIAVLTEIPLDQAGAAEGADLAAVEWDLFESITRPGRALILSFWRNAEAAGGWLARPALRQRTVRVIRDYGMFSRAEAPQYYPPISPATPQE</sequence>
<dbReference type="SUPFAM" id="SSF54909">
    <property type="entry name" value="Dimeric alpha+beta barrel"/>
    <property type="match status" value="1"/>
</dbReference>
<dbReference type="InterPro" id="IPR007138">
    <property type="entry name" value="ABM_dom"/>
</dbReference>
<dbReference type="EMBL" id="CP042906">
    <property type="protein sequence ID" value="QEX18705.1"/>
    <property type="molecule type" value="Genomic_DNA"/>
</dbReference>
<evidence type="ECO:0000259" key="1">
    <source>
        <dbReference type="Pfam" id="PF03992"/>
    </source>
</evidence>
<dbReference type="InterPro" id="IPR011008">
    <property type="entry name" value="Dimeric_a/b-barrel"/>
</dbReference>
<accession>A0A5J6MPX1</accession>
<keyword evidence="2" id="KW-0560">Oxidoreductase</keyword>
<evidence type="ECO:0000313" key="3">
    <source>
        <dbReference type="Proteomes" id="UP000326202"/>
    </source>
</evidence>
<organism evidence="2 3">
    <name type="scientific">Hypericibacter terrae</name>
    <dbReference type="NCBI Taxonomy" id="2602015"/>
    <lineage>
        <taxon>Bacteria</taxon>
        <taxon>Pseudomonadati</taxon>
        <taxon>Pseudomonadota</taxon>
        <taxon>Alphaproteobacteria</taxon>
        <taxon>Rhodospirillales</taxon>
        <taxon>Dongiaceae</taxon>
        <taxon>Hypericibacter</taxon>
    </lineage>
</organism>
<dbReference type="GO" id="GO:0004497">
    <property type="term" value="F:monooxygenase activity"/>
    <property type="evidence" value="ECO:0007669"/>
    <property type="project" value="UniProtKB-KW"/>
</dbReference>
<evidence type="ECO:0000313" key="2">
    <source>
        <dbReference type="EMBL" id="QEX18705.1"/>
    </source>
</evidence>
<dbReference type="Pfam" id="PF03992">
    <property type="entry name" value="ABM"/>
    <property type="match status" value="1"/>
</dbReference>
<proteinExistence type="predicted"/>
<dbReference type="InterPro" id="IPR052936">
    <property type="entry name" value="Jasmonate_Hydroxylase-like"/>
</dbReference>
<protein>
    <submittedName>
        <fullName evidence="2">Antibiotic biosynthesis monooxygenase</fullName>
    </submittedName>
</protein>
<keyword evidence="2" id="KW-0503">Monooxygenase</keyword>
<feature type="domain" description="ABM" evidence="1">
    <location>
        <begin position="1"/>
        <end position="75"/>
    </location>
</feature>
<keyword evidence="3" id="KW-1185">Reference proteome</keyword>
<gene>
    <name evidence="2" type="ORF">FRZ44_40150</name>
</gene>
<dbReference type="KEGG" id="htq:FRZ44_40150"/>
<dbReference type="Proteomes" id="UP000326202">
    <property type="component" value="Chromosome"/>
</dbReference>
<dbReference type="AlphaFoldDB" id="A0A5J6MPX1"/>
<dbReference type="PANTHER" id="PTHR37811">
    <property type="entry name" value="BLL5343 PROTEIN"/>
    <property type="match status" value="1"/>
</dbReference>
<reference evidence="2 3" key="1">
    <citation type="submission" date="2019-08" db="EMBL/GenBank/DDBJ databases">
        <title>Hyperibacter terrae gen. nov., sp. nov. and Hyperibacter viscosus sp. nov., two new members in the family Rhodospirillaceae isolated from the rhizosphere of Hypericum perforatum.</title>
        <authorList>
            <person name="Noviana Z."/>
        </authorList>
    </citation>
    <scope>NUCLEOTIDE SEQUENCE [LARGE SCALE GENOMIC DNA]</scope>
    <source>
        <strain evidence="2 3">R5913</strain>
    </source>
</reference>